<accession>A0A5C8I756</accession>
<evidence type="ECO:0000259" key="7">
    <source>
        <dbReference type="Pfam" id="PF00296"/>
    </source>
</evidence>
<feature type="binding site" evidence="6">
    <location>
        <position position="100"/>
    </location>
    <ligand>
        <name>FMN</name>
        <dbReference type="ChEBI" id="CHEBI:58210"/>
    </ligand>
</feature>
<feature type="domain" description="Luciferase-like" evidence="7">
    <location>
        <begin position="38"/>
        <end position="389"/>
    </location>
</feature>
<evidence type="ECO:0000313" key="9">
    <source>
        <dbReference type="Proteomes" id="UP000321949"/>
    </source>
</evidence>
<dbReference type="Proteomes" id="UP000321949">
    <property type="component" value="Unassembled WGS sequence"/>
</dbReference>
<proteinExistence type="inferred from homology"/>
<feature type="binding site" evidence="6">
    <location>
        <position position="148"/>
    </location>
    <ligand>
        <name>FMN</name>
        <dbReference type="ChEBI" id="CHEBI:58210"/>
    </ligand>
</feature>
<feature type="binding site" evidence="6">
    <location>
        <position position="56"/>
    </location>
    <ligand>
        <name>FMN</name>
        <dbReference type="ChEBI" id="CHEBI:58210"/>
    </ligand>
</feature>
<keyword evidence="3" id="KW-0560">Oxidoreductase</keyword>
<dbReference type="PANTHER" id="PTHR30011:SF16">
    <property type="entry name" value="C2H2 FINGER DOMAIN TRANSCRIPTION FACTOR (EUROFUNG)-RELATED"/>
    <property type="match status" value="1"/>
</dbReference>
<dbReference type="OrthoDB" id="9135350at2"/>
<dbReference type="PANTHER" id="PTHR30011">
    <property type="entry name" value="ALKANESULFONATE MONOOXYGENASE-RELATED"/>
    <property type="match status" value="1"/>
</dbReference>
<evidence type="ECO:0000256" key="5">
    <source>
        <dbReference type="ARBA" id="ARBA00033748"/>
    </source>
</evidence>
<dbReference type="Gene3D" id="3.20.20.30">
    <property type="entry name" value="Luciferase-like domain"/>
    <property type="match status" value="1"/>
</dbReference>
<dbReference type="Pfam" id="PF00296">
    <property type="entry name" value="Bac_luciferase"/>
    <property type="match status" value="1"/>
</dbReference>
<feature type="binding site" evidence="6">
    <location>
        <position position="152"/>
    </location>
    <ligand>
        <name>FMN</name>
        <dbReference type="ChEBI" id="CHEBI:58210"/>
    </ligand>
</feature>
<dbReference type="SUPFAM" id="SSF51679">
    <property type="entry name" value="Bacterial luciferase-like"/>
    <property type="match status" value="1"/>
</dbReference>
<dbReference type="InterPro" id="IPR011251">
    <property type="entry name" value="Luciferase-like_dom"/>
</dbReference>
<organism evidence="8 9">
    <name type="scientific">Microbacterium saccharophilum</name>
    <dbReference type="NCBI Taxonomy" id="1213358"/>
    <lineage>
        <taxon>Bacteria</taxon>
        <taxon>Bacillati</taxon>
        <taxon>Actinomycetota</taxon>
        <taxon>Actinomycetes</taxon>
        <taxon>Micrococcales</taxon>
        <taxon>Microbacteriaceae</taxon>
        <taxon>Microbacterium</taxon>
    </lineage>
</organism>
<dbReference type="InterPro" id="IPR051260">
    <property type="entry name" value="Diverse_substr_monoxygenases"/>
</dbReference>
<evidence type="ECO:0000256" key="1">
    <source>
        <dbReference type="ARBA" id="ARBA00022630"/>
    </source>
</evidence>
<dbReference type="InterPro" id="IPR036661">
    <property type="entry name" value="Luciferase-like_sf"/>
</dbReference>
<evidence type="ECO:0000313" key="8">
    <source>
        <dbReference type="EMBL" id="TXK14050.1"/>
    </source>
</evidence>
<keyword evidence="4" id="KW-0503">Monooxygenase</keyword>
<evidence type="ECO:0000256" key="2">
    <source>
        <dbReference type="ARBA" id="ARBA00022643"/>
    </source>
</evidence>
<dbReference type="GO" id="GO:0016705">
    <property type="term" value="F:oxidoreductase activity, acting on paired donors, with incorporation or reduction of molecular oxygen"/>
    <property type="evidence" value="ECO:0007669"/>
    <property type="project" value="InterPro"/>
</dbReference>
<evidence type="ECO:0000256" key="4">
    <source>
        <dbReference type="ARBA" id="ARBA00023033"/>
    </source>
</evidence>
<protein>
    <submittedName>
        <fullName evidence="8">LLM class flavin-dependent oxidoreductase</fullName>
    </submittedName>
</protein>
<dbReference type="AlphaFoldDB" id="A0A5C8I756"/>
<dbReference type="InterPro" id="IPR016215">
    <property type="entry name" value="NTA_MOA"/>
</dbReference>
<dbReference type="RefSeq" id="WP_147049258.1">
    <property type="nucleotide sequence ID" value="NZ_BKAH01000001.1"/>
</dbReference>
<gene>
    <name evidence="8" type="ORF">FVP74_05490</name>
</gene>
<dbReference type="GO" id="GO:0004497">
    <property type="term" value="F:monooxygenase activity"/>
    <property type="evidence" value="ECO:0007669"/>
    <property type="project" value="UniProtKB-KW"/>
</dbReference>
<dbReference type="EMBL" id="VRSX01000002">
    <property type="protein sequence ID" value="TXK14050.1"/>
    <property type="molecule type" value="Genomic_DNA"/>
</dbReference>
<name>A0A5C8I756_9MICO</name>
<keyword evidence="9" id="KW-1185">Reference proteome</keyword>
<keyword evidence="1 6" id="KW-0285">Flavoprotein</keyword>
<keyword evidence="2 6" id="KW-0288">FMN</keyword>
<feature type="binding site" evidence="6">
    <location>
        <position position="223"/>
    </location>
    <ligand>
        <name>FMN</name>
        <dbReference type="ChEBI" id="CHEBI:58210"/>
    </ligand>
</feature>
<sequence length="437" mass="47616">MSRLQHFGWFLARGFGPHGWGHPYLDWNYRWTEPTLYQDAVRALEQAGFDLLIIEDAPSLGSAETIDLRVRQAFGGPKLDPLLLAPYLFAATRHLGVAPTVNPAAYLPYTAARQFATLQHLSGNRLGLNVVTDTGSARHFGAAPPLGHDAAYDRAEEWLGGIRDLWRSWPDDALIADPARGRYADGTRLEAVRHRGEHFAFDGPLNFVPFTDGEPVIVSPGGSGRGLGFAGHNSDIQLALAPLDESSIRAYRAKIHDAARAAGRRPEDVKVLFAIQPVLVSSPEEADRLVAASAHPDEATLRQIAERQSSDLETDLTALDLDAPLDTAVFGEHVSHGSIRRLVGAHAPDATLREILTAHARLGRLSDGSGFVGTAGELADRIEELGTWGNDGVLLWGDLHPVTVHRMLDELVPILRRRGILRAEYADGGLRANLRSF</sequence>
<dbReference type="PIRSF" id="PIRSF000337">
    <property type="entry name" value="NTA_MOA"/>
    <property type="match status" value="1"/>
</dbReference>
<evidence type="ECO:0000256" key="6">
    <source>
        <dbReference type="PIRSR" id="PIRSR000337-1"/>
    </source>
</evidence>
<evidence type="ECO:0000256" key="3">
    <source>
        <dbReference type="ARBA" id="ARBA00023002"/>
    </source>
</evidence>
<reference evidence="8 9" key="1">
    <citation type="submission" date="2019-08" db="EMBL/GenBank/DDBJ databases">
        <authorList>
            <person name="Dong K."/>
        </authorList>
    </citation>
    <scope>NUCLEOTIDE SEQUENCE [LARGE SCALE GENOMIC DNA]</scope>
    <source>
        <strain evidence="8 9">K-1</strain>
    </source>
</reference>
<comment type="caution">
    <text evidence="8">The sequence shown here is derived from an EMBL/GenBank/DDBJ whole genome shotgun (WGS) entry which is preliminary data.</text>
</comment>
<comment type="similarity">
    <text evidence="5">Belongs to the NtaA/SnaA/DszA monooxygenase family.</text>
</comment>